<proteinExistence type="predicted"/>
<name>A0ACC1Y1E3_MELAZ</name>
<organism evidence="1 2">
    <name type="scientific">Melia azedarach</name>
    <name type="common">Chinaberry tree</name>
    <dbReference type="NCBI Taxonomy" id="155640"/>
    <lineage>
        <taxon>Eukaryota</taxon>
        <taxon>Viridiplantae</taxon>
        <taxon>Streptophyta</taxon>
        <taxon>Embryophyta</taxon>
        <taxon>Tracheophyta</taxon>
        <taxon>Spermatophyta</taxon>
        <taxon>Magnoliopsida</taxon>
        <taxon>eudicotyledons</taxon>
        <taxon>Gunneridae</taxon>
        <taxon>Pentapetalae</taxon>
        <taxon>rosids</taxon>
        <taxon>malvids</taxon>
        <taxon>Sapindales</taxon>
        <taxon>Meliaceae</taxon>
        <taxon>Melia</taxon>
    </lineage>
</organism>
<evidence type="ECO:0000313" key="1">
    <source>
        <dbReference type="EMBL" id="KAJ4717012.1"/>
    </source>
</evidence>
<dbReference type="Proteomes" id="UP001164539">
    <property type="component" value="Chromosome 6"/>
</dbReference>
<protein>
    <submittedName>
        <fullName evidence="1">Sterol 3-beta-glucosyltransferase</fullName>
    </submittedName>
</protein>
<dbReference type="EMBL" id="CM051399">
    <property type="protein sequence ID" value="KAJ4717012.1"/>
    <property type="molecule type" value="Genomic_DNA"/>
</dbReference>
<comment type="caution">
    <text evidence="1">The sequence shown here is derived from an EMBL/GenBank/DDBJ whole genome shotgun (WGS) entry which is preliminary data.</text>
</comment>
<accession>A0ACC1Y1E3</accession>
<gene>
    <name evidence="1" type="ORF">OWV82_011945</name>
</gene>
<reference evidence="1 2" key="1">
    <citation type="journal article" date="2023" name="Science">
        <title>Complex scaffold remodeling in plant triterpene biosynthesis.</title>
        <authorList>
            <person name="De La Pena R."/>
            <person name="Hodgson H."/>
            <person name="Liu J.C."/>
            <person name="Stephenson M.J."/>
            <person name="Martin A.C."/>
            <person name="Owen C."/>
            <person name="Harkess A."/>
            <person name="Leebens-Mack J."/>
            <person name="Jimenez L.E."/>
            <person name="Osbourn A."/>
            <person name="Sattely E.S."/>
        </authorList>
    </citation>
    <scope>NUCLEOTIDE SEQUENCE [LARGE SCALE GENOMIC DNA]</scope>
    <source>
        <strain evidence="2">cv. JPN11</strain>
        <tissue evidence="1">Leaf</tissue>
    </source>
</reference>
<keyword evidence="2" id="KW-1185">Reference proteome</keyword>
<evidence type="ECO:0000313" key="2">
    <source>
        <dbReference type="Proteomes" id="UP001164539"/>
    </source>
</evidence>
<sequence length="104" mass="11431">MGFLKNPQAFLRVLQTVLQTTNYRFILFTVGYEPLDADIRLIASGKPSFSKQEQIIQDGISLFDGKLFCCSGMIPYNWLFLRCAAAIHHGGSGSTAAALYVGIP</sequence>